<dbReference type="Proteomes" id="UP000829401">
    <property type="component" value="Chromosome"/>
</dbReference>
<keyword evidence="5" id="KW-1185">Reference proteome</keyword>
<feature type="DNA-binding region" description="H-T-H motif" evidence="2">
    <location>
        <begin position="26"/>
        <end position="45"/>
    </location>
</feature>
<dbReference type="RefSeq" id="WP_031218932.1">
    <property type="nucleotide sequence ID" value="NZ_AURB01000147.1"/>
</dbReference>
<dbReference type="PRINTS" id="PR00455">
    <property type="entry name" value="HTHTETR"/>
</dbReference>
<evidence type="ECO:0000256" key="2">
    <source>
        <dbReference type="PROSITE-ProRule" id="PRU00335"/>
    </source>
</evidence>
<dbReference type="GO" id="GO:0003677">
    <property type="term" value="F:DNA binding"/>
    <property type="evidence" value="ECO:0007669"/>
    <property type="project" value="UniProtKB-UniRule"/>
</dbReference>
<keyword evidence="1 2" id="KW-0238">DNA-binding</keyword>
<organism evidence="4 5">
    <name type="scientific">Alicyclobacillus acidoterrestris (strain ATCC 49025 / DSM 3922 / CIP 106132 / NCIMB 13137 / GD3B)</name>
    <dbReference type="NCBI Taxonomy" id="1356854"/>
    <lineage>
        <taxon>Bacteria</taxon>
        <taxon>Bacillati</taxon>
        <taxon>Bacillota</taxon>
        <taxon>Bacilli</taxon>
        <taxon>Bacillales</taxon>
        <taxon>Alicyclobacillaceae</taxon>
        <taxon>Alicyclobacillus</taxon>
    </lineage>
</organism>
<reference evidence="5" key="1">
    <citation type="journal article" date="2022" name="G3 (Bethesda)">
        <title>Unveiling the complete genome sequence of Alicyclobacillus acidoterrestris DSM 3922T, a taint-producing strain.</title>
        <authorList>
            <person name="Leonardo I.C."/>
            <person name="Barreto Crespo M.T."/>
            <person name="Gaspar F.B."/>
        </authorList>
    </citation>
    <scope>NUCLEOTIDE SEQUENCE [LARGE SCALE GENOMIC DNA]</scope>
    <source>
        <strain evidence="5">DSM 3922</strain>
    </source>
</reference>
<feature type="domain" description="HTH tetR-type" evidence="3">
    <location>
        <begin position="3"/>
        <end position="63"/>
    </location>
</feature>
<dbReference type="Gene3D" id="1.10.357.10">
    <property type="entry name" value="Tetracycline Repressor, domain 2"/>
    <property type="match status" value="1"/>
</dbReference>
<dbReference type="InterPro" id="IPR009057">
    <property type="entry name" value="Homeodomain-like_sf"/>
</dbReference>
<dbReference type="PANTHER" id="PTHR43479">
    <property type="entry name" value="ACREF/ENVCD OPERON REPRESSOR-RELATED"/>
    <property type="match status" value="1"/>
</dbReference>
<gene>
    <name evidence="4" type="ORF">K1I37_03055</name>
</gene>
<dbReference type="InterPro" id="IPR050624">
    <property type="entry name" value="HTH-type_Tx_Regulator"/>
</dbReference>
<dbReference type="KEGG" id="aaco:K1I37_03055"/>
<protein>
    <submittedName>
        <fullName evidence="4">TetR/AcrR family transcriptional regulator</fullName>
    </submittedName>
</protein>
<accession>A0A9E6ZIC3</accession>
<dbReference type="AlphaFoldDB" id="A0A9E6ZIC3"/>
<evidence type="ECO:0000259" key="3">
    <source>
        <dbReference type="PROSITE" id="PS50977"/>
    </source>
</evidence>
<proteinExistence type="predicted"/>
<dbReference type="EMBL" id="CP080467">
    <property type="protein sequence ID" value="UNO49543.1"/>
    <property type="molecule type" value="Genomic_DNA"/>
</dbReference>
<dbReference type="PANTHER" id="PTHR43479:SF11">
    <property type="entry name" value="ACREF_ENVCD OPERON REPRESSOR-RELATED"/>
    <property type="match status" value="1"/>
</dbReference>
<dbReference type="InterPro" id="IPR036271">
    <property type="entry name" value="Tet_transcr_reg_TetR-rel_C_sf"/>
</dbReference>
<dbReference type="PROSITE" id="PS50977">
    <property type="entry name" value="HTH_TETR_2"/>
    <property type="match status" value="1"/>
</dbReference>
<dbReference type="PROSITE" id="PS01081">
    <property type="entry name" value="HTH_TETR_1"/>
    <property type="match status" value="1"/>
</dbReference>
<dbReference type="InterPro" id="IPR023772">
    <property type="entry name" value="DNA-bd_HTH_TetR-type_CS"/>
</dbReference>
<dbReference type="InterPro" id="IPR001647">
    <property type="entry name" value="HTH_TetR"/>
</dbReference>
<dbReference type="SUPFAM" id="SSF46689">
    <property type="entry name" value="Homeodomain-like"/>
    <property type="match status" value="1"/>
</dbReference>
<sequence>MSSDLRQRVIDAAKESFSRFGYRATTMDLVARLAGVGKGTIYTFFESKELLLHHILNLLGIELRMSLENSVQRNDPLFVNLERGLTEILRFRQEQEIIVKLSQEVQINGTLEVKKGLQEIEDEMIGYLSKEIAKGVENGEVLPCNPELIAFLMYKTVTSLLVDWEQRHNRLEDSEIALVFRRLFVVGFEVNRNP</sequence>
<name>A0A9E6ZIC3_ALIAG</name>
<evidence type="ECO:0000313" key="4">
    <source>
        <dbReference type="EMBL" id="UNO49543.1"/>
    </source>
</evidence>
<dbReference type="OrthoDB" id="9812484at2"/>
<evidence type="ECO:0000256" key="1">
    <source>
        <dbReference type="ARBA" id="ARBA00023125"/>
    </source>
</evidence>
<dbReference type="SUPFAM" id="SSF48498">
    <property type="entry name" value="Tetracyclin repressor-like, C-terminal domain"/>
    <property type="match status" value="1"/>
</dbReference>
<dbReference type="Pfam" id="PF00440">
    <property type="entry name" value="TetR_N"/>
    <property type="match status" value="1"/>
</dbReference>
<evidence type="ECO:0000313" key="5">
    <source>
        <dbReference type="Proteomes" id="UP000829401"/>
    </source>
</evidence>